<dbReference type="FunFam" id="3.30.830.10:FF:000005">
    <property type="entry name" value="nardilysin isoform X1"/>
    <property type="match status" value="1"/>
</dbReference>
<protein>
    <recommendedName>
        <fullName evidence="13">Insulin-degrading enzyme</fullName>
    </recommendedName>
</protein>
<dbReference type="Pfam" id="PF16187">
    <property type="entry name" value="Peptidase_M16_M"/>
    <property type="match status" value="1"/>
</dbReference>
<dbReference type="InterPro" id="IPR007863">
    <property type="entry name" value="Peptidase_M16_C"/>
</dbReference>
<evidence type="ECO:0000313" key="11">
    <source>
        <dbReference type="EMBL" id="RKP30023.1"/>
    </source>
</evidence>
<evidence type="ECO:0000256" key="5">
    <source>
        <dbReference type="ARBA" id="ARBA00022833"/>
    </source>
</evidence>
<evidence type="ECO:0000256" key="2">
    <source>
        <dbReference type="ARBA" id="ARBA00022670"/>
    </source>
</evidence>
<organism evidence="11 12">
    <name type="scientific">Metschnikowia bicuspidata</name>
    <dbReference type="NCBI Taxonomy" id="27322"/>
    <lineage>
        <taxon>Eukaryota</taxon>
        <taxon>Fungi</taxon>
        <taxon>Dikarya</taxon>
        <taxon>Ascomycota</taxon>
        <taxon>Saccharomycotina</taxon>
        <taxon>Pichiomycetes</taxon>
        <taxon>Metschnikowiaceae</taxon>
        <taxon>Metschnikowia</taxon>
    </lineage>
</organism>
<dbReference type="GO" id="GO:0005829">
    <property type="term" value="C:cytosol"/>
    <property type="evidence" value="ECO:0007669"/>
    <property type="project" value="TreeGrafter"/>
</dbReference>
<keyword evidence="5" id="KW-0862">Zinc</keyword>
<evidence type="ECO:0000256" key="4">
    <source>
        <dbReference type="ARBA" id="ARBA00022801"/>
    </source>
</evidence>
<keyword evidence="2" id="KW-0645">Protease</keyword>
<dbReference type="PANTHER" id="PTHR43690">
    <property type="entry name" value="NARDILYSIN"/>
    <property type="match status" value="1"/>
</dbReference>
<accession>A0A4P9ZB60</accession>
<dbReference type="FunFam" id="3.30.830.10:FF:000004">
    <property type="entry name" value="Putative insulin-degrading enzyme"/>
    <property type="match status" value="1"/>
</dbReference>
<feature type="domain" description="Peptidase M16 N-terminal" evidence="7">
    <location>
        <begin position="35"/>
        <end position="172"/>
    </location>
</feature>
<dbReference type="Pfam" id="PF22456">
    <property type="entry name" value="PqqF-like_C_4"/>
    <property type="match status" value="1"/>
</dbReference>
<evidence type="ECO:0008006" key="13">
    <source>
        <dbReference type="Google" id="ProtNLM"/>
    </source>
</evidence>
<dbReference type="GO" id="GO:0046872">
    <property type="term" value="F:metal ion binding"/>
    <property type="evidence" value="ECO:0007669"/>
    <property type="project" value="UniProtKB-KW"/>
</dbReference>
<dbReference type="InterPro" id="IPR054734">
    <property type="entry name" value="PqqF-like_C_4"/>
</dbReference>
<dbReference type="PANTHER" id="PTHR43690:SF18">
    <property type="entry name" value="INSULIN-DEGRADING ENZYME-RELATED"/>
    <property type="match status" value="1"/>
</dbReference>
<evidence type="ECO:0000256" key="1">
    <source>
        <dbReference type="ARBA" id="ARBA00007261"/>
    </source>
</evidence>
<dbReference type="OrthoDB" id="952271at2759"/>
<dbReference type="InterPro" id="IPR032632">
    <property type="entry name" value="Peptidase_M16_M"/>
</dbReference>
<feature type="domain" description="Peptidase M16 middle/third" evidence="9">
    <location>
        <begin position="385"/>
        <end position="671"/>
    </location>
</feature>
<evidence type="ECO:0000259" key="7">
    <source>
        <dbReference type="Pfam" id="PF00675"/>
    </source>
</evidence>
<keyword evidence="12" id="KW-1185">Reference proteome</keyword>
<evidence type="ECO:0000259" key="9">
    <source>
        <dbReference type="Pfam" id="PF16187"/>
    </source>
</evidence>
<dbReference type="AlphaFoldDB" id="A0A4P9ZB60"/>
<dbReference type="InterPro" id="IPR011249">
    <property type="entry name" value="Metalloenz_LuxS/M16"/>
</dbReference>
<dbReference type="Pfam" id="PF05193">
    <property type="entry name" value="Peptidase_M16_C"/>
    <property type="match status" value="1"/>
</dbReference>
<dbReference type="EMBL" id="ML004468">
    <property type="protein sequence ID" value="RKP30023.1"/>
    <property type="molecule type" value="Genomic_DNA"/>
</dbReference>
<keyword evidence="4" id="KW-0378">Hydrolase</keyword>
<evidence type="ECO:0000256" key="6">
    <source>
        <dbReference type="ARBA" id="ARBA00023049"/>
    </source>
</evidence>
<gene>
    <name evidence="11" type="ORF">METBISCDRAFT_27745</name>
</gene>
<evidence type="ECO:0000256" key="3">
    <source>
        <dbReference type="ARBA" id="ARBA00022723"/>
    </source>
</evidence>
<sequence length="1063" mass="121140">MRDSYTILADGSAILKPALDERSYRFLKLNNNLHVLVIHDASTDRAGASLDVNVGSFADKNYGVPGLAHFCEHLLFMGTAKYPAENTYSSYLAKHSGHSNAYTAAEHTNYYFEVSADHLEGALDRFAQFFICPLFSTSCKDREICAVDSENKKNLQNDLWRMYQLDKLTSNPAHPYNSFSTGNLATLNDEPASRGVNVRDVLLRFYCEQYSANLMSLVVLGRQSLDVLTEWVLLKFSDVPDHGLARPFYDGCPLYAPEQMCKLTCARPIMVSNKLEVSFPIPSDMEQQWRSKPAQYYSHLLGHESKGSLLYFLKNLNWVNELSAGNMKVCQGTSLFMVELELTPDGLANWQAVLAHLFEYLHMVKLQPPQLWLWREISDMSKIDFCFRQKTGTASTVSKMSNALHKFAQNLYIPPENLLDYTILRDFDPAEITAYGAHLVPSNLRITITSQLLDDLPEREKWYGTEYSFDDIPGDLMSRLHKVSQNPALHLPVPNTFIPKDFTVHGQKAVEPLRHPHLICDTCKFETWYKQDDTFCVPKGYINITIHAPPLGASVEAAAMGTLLCELFDDALADLKYYASIVGLSSSIFQYRDAFSLKFGGYNDKLPALLELVLRNLVAFAPTEDRLEPIKYKVTKALVNAAYENPYTQIGNHFLQFVNEKTHTDAQKLAALERISFDDLSRFAKSLWEQGVFVQTLIHGNFEYAAAALVHTLIKDICKPLPAISEMAAEVYQKVNFQSHVLETAEHARYEMVLTDPVNVNSCIEYFIQIGRICAENARLRVLTNLLCVILLEPCFNQLRTKEQLGYVVFSGYRLNRSHFGMRILVQSERPCEYLEFRIEKFLERFRTKKLGAEFTEDAFAKFKQALKLKKLTKLNNLHEECSSYWTHINDGYYDFEQKQRDVAILDTITKKEFLLFVSEHLAFGAGHQSARISVYLKSQKQPLFDRNKNFSAVVHNYMYENDHDKDVVSDVLDEIIERSKFDTVAVADELCKKLSIADAAAFKEKFTAQIEARTQSPTPPEYSKGQLYTLDSEFKSSHALGGRPEPVTELKSLYYPKEEARL</sequence>
<keyword evidence="3" id="KW-0479">Metal-binding</keyword>
<dbReference type="SUPFAM" id="SSF63411">
    <property type="entry name" value="LuxS/MPP-like metallohydrolase"/>
    <property type="match status" value="4"/>
</dbReference>
<dbReference type="Gene3D" id="3.30.830.10">
    <property type="entry name" value="Metalloenzyme, LuxS/M16 peptidase-like"/>
    <property type="match status" value="4"/>
</dbReference>
<dbReference type="Proteomes" id="UP000268321">
    <property type="component" value="Unassembled WGS sequence"/>
</dbReference>
<name>A0A4P9ZB60_9ASCO</name>
<evidence type="ECO:0000259" key="8">
    <source>
        <dbReference type="Pfam" id="PF05193"/>
    </source>
</evidence>
<evidence type="ECO:0000313" key="12">
    <source>
        <dbReference type="Proteomes" id="UP000268321"/>
    </source>
</evidence>
<comment type="similarity">
    <text evidence="1">Belongs to the peptidase M16 family.</text>
</comment>
<dbReference type="GO" id="GO:0043171">
    <property type="term" value="P:peptide catabolic process"/>
    <property type="evidence" value="ECO:0007669"/>
    <property type="project" value="TreeGrafter"/>
</dbReference>
<dbReference type="InterPro" id="IPR050626">
    <property type="entry name" value="Peptidase_M16"/>
</dbReference>
<dbReference type="GO" id="GO:0004222">
    <property type="term" value="F:metalloendopeptidase activity"/>
    <property type="evidence" value="ECO:0007669"/>
    <property type="project" value="TreeGrafter"/>
</dbReference>
<dbReference type="Pfam" id="PF00675">
    <property type="entry name" value="Peptidase_M16"/>
    <property type="match status" value="1"/>
</dbReference>
<keyword evidence="6" id="KW-0482">Metalloprotease</keyword>
<dbReference type="GO" id="GO:0051603">
    <property type="term" value="P:proteolysis involved in protein catabolic process"/>
    <property type="evidence" value="ECO:0007669"/>
    <property type="project" value="TreeGrafter"/>
</dbReference>
<evidence type="ECO:0000259" key="10">
    <source>
        <dbReference type="Pfam" id="PF22456"/>
    </source>
</evidence>
<reference evidence="12" key="1">
    <citation type="journal article" date="2018" name="Nat. Microbiol.">
        <title>Leveraging single-cell genomics to expand the fungal tree of life.</title>
        <authorList>
            <person name="Ahrendt S.R."/>
            <person name="Quandt C.A."/>
            <person name="Ciobanu D."/>
            <person name="Clum A."/>
            <person name="Salamov A."/>
            <person name="Andreopoulos B."/>
            <person name="Cheng J.F."/>
            <person name="Woyke T."/>
            <person name="Pelin A."/>
            <person name="Henrissat B."/>
            <person name="Reynolds N.K."/>
            <person name="Benny G.L."/>
            <person name="Smith M.E."/>
            <person name="James T.Y."/>
            <person name="Grigoriev I.V."/>
        </authorList>
    </citation>
    <scope>NUCLEOTIDE SEQUENCE [LARGE SCALE GENOMIC DNA]</scope>
    <source>
        <strain evidence="12">Baker2002</strain>
    </source>
</reference>
<feature type="domain" description="Coenzyme PQQ synthesis protein F-like C-terminal lobe" evidence="10">
    <location>
        <begin position="787"/>
        <end position="886"/>
    </location>
</feature>
<feature type="domain" description="Peptidase M16 C-terminal" evidence="8">
    <location>
        <begin position="199"/>
        <end position="372"/>
    </location>
</feature>
<dbReference type="InterPro" id="IPR011765">
    <property type="entry name" value="Pept_M16_N"/>
</dbReference>
<dbReference type="GO" id="GO:0005739">
    <property type="term" value="C:mitochondrion"/>
    <property type="evidence" value="ECO:0007669"/>
    <property type="project" value="TreeGrafter"/>
</dbReference>
<proteinExistence type="inferred from homology"/>